<evidence type="ECO:0000313" key="5">
    <source>
        <dbReference type="EMBL" id="CAF4365934.1"/>
    </source>
</evidence>
<name>A0A816AWF1_9BILA</name>
<dbReference type="Proteomes" id="UP000677228">
    <property type="component" value="Unassembled WGS sequence"/>
</dbReference>
<dbReference type="Proteomes" id="UP000663829">
    <property type="component" value="Unassembled WGS sequence"/>
</dbReference>
<evidence type="ECO:0000313" key="7">
    <source>
        <dbReference type="Proteomes" id="UP000663829"/>
    </source>
</evidence>
<dbReference type="EMBL" id="CAJOBC010102648">
    <property type="protein sequence ID" value="CAF4481163.1"/>
    <property type="molecule type" value="Genomic_DNA"/>
</dbReference>
<feature type="domain" description="Ubiquinol-cytochrome c chaperone" evidence="2">
    <location>
        <begin position="11"/>
        <end position="109"/>
    </location>
</feature>
<gene>
    <name evidence="4" type="ORF">GPM918_LOCUS42571</name>
    <name evidence="3" type="ORF">OVA965_LOCUS40374</name>
    <name evidence="6" type="ORF">SRO942_LOCUS43842</name>
    <name evidence="5" type="ORF">TMI583_LOCUS41799</name>
</gene>
<dbReference type="Proteomes" id="UP000681722">
    <property type="component" value="Unassembled WGS sequence"/>
</dbReference>
<dbReference type="EMBL" id="CAJNOK010043830">
    <property type="protein sequence ID" value="CAF1571232.1"/>
    <property type="molecule type" value="Genomic_DNA"/>
</dbReference>
<keyword evidence="7" id="KW-1185">Reference proteome</keyword>
<evidence type="ECO:0000313" key="3">
    <source>
        <dbReference type="EMBL" id="CAF1571232.1"/>
    </source>
</evidence>
<reference evidence="4" key="1">
    <citation type="submission" date="2021-02" db="EMBL/GenBank/DDBJ databases">
        <authorList>
            <person name="Nowell W R."/>
        </authorList>
    </citation>
    <scope>NUCLEOTIDE SEQUENCE</scope>
</reference>
<dbReference type="EMBL" id="CAJNOQ010036170">
    <property type="protein sequence ID" value="CAF1602943.1"/>
    <property type="molecule type" value="Genomic_DNA"/>
</dbReference>
<dbReference type="PANTHER" id="PTHR12184">
    <property type="entry name" value="UBIQUINOL-CYTOCHROME C REDUCTASE COMPLEX ASSEMBLY FACTOR 1 FAMILY MEMBER"/>
    <property type="match status" value="1"/>
</dbReference>
<evidence type="ECO:0000259" key="2">
    <source>
        <dbReference type="Pfam" id="PF03981"/>
    </source>
</evidence>
<dbReference type="InterPro" id="IPR021150">
    <property type="entry name" value="Ubiq_cyt_c_chap"/>
</dbReference>
<accession>A0A816AWF1</accession>
<feature type="non-terminal residue" evidence="4">
    <location>
        <position position="1"/>
    </location>
</feature>
<evidence type="ECO:0000313" key="4">
    <source>
        <dbReference type="EMBL" id="CAF1602943.1"/>
    </source>
</evidence>
<dbReference type="Pfam" id="PF03981">
    <property type="entry name" value="Ubiq_cyt_C_chap"/>
    <property type="match status" value="1"/>
</dbReference>
<dbReference type="InterPro" id="IPR007129">
    <property type="entry name" value="Ubiqinol_cyt_c_chaperone_CPB3"/>
</dbReference>
<organism evidence="4 7">
    <name type="scientific">Didymodactylos carnosus</name>
    <dbReference type="NCBI Taxonomy" id="1234261"/>
    <lineage>
        <taxon>Eukaryota</taxon>
        <taxon>Metazoa</taxon>
        <taxon>Spiralia</taxon>
        <taxon>Gnathifera</taxon>
        <taxon>Rotifera</taxon>
        <taxon>Eurotatoria</taxon>
        <taxon>Bdelloidea</taxon>
        <taxon>Philodinida</taxon>
        <taxon>Philodinidae</taxon>
        <taxon>Didymodactylos</taxon>
    </lineage>
</organism>
<comment type="similarity">
    <text evidence="1">Belongs to the CBP3 family.</text>
</comment>
<dbReference type="GO" id="GO:0005739">
    <property type="term" value="C:mitochondrion"/>
    <property type="evidence" value="ECO:0007669"/>
    <property type="project" value="TreeGrafter"/>
</dbReference>
<sequence length="136" mass="16137">NTGLHLRKRFVLSMWLDFDERAKQITVAQTKLRREQLEELRAQLNAFVFGFDEGIIADDIVLASAIYRHLCSFEQLPLDRMITMVKYIRKNVKHLELLPDENFLENGFVYFLPVDTDIIDKEKVNQHFYDFQATRV</sequence>
<proteinExistence type="inferred from homology"/>
<dbReference type="EMBL" id="CAJOBA010066629">
    <property type="protein sequence ID" value="CAF4365934.1"/>
    <property type="molecule type" value="Genomic_DNA"/>
</dbReference>
<evidence type="ECO:0000313" key="6">
    <source>
        <dbReference type="EMBL" id="CAF4481163.1"/>
    </source>
</evidence>
<evidence type="ECO:0000256" key="1">
    <source>
        <dbReference type="ARBA" id="ARBA00006407"/>
    </source>
</evidence>
<dbReference type="GO" id="GO:0034551">
    <property type="term" value="P:mitochondrial respiratory chain complex III assembly"/>
    <property type="evidence" value="ECO:0007669"/>
    <property type="project" value="TreeGrafter"/>
</dbReference>
<protein>
    <recommendedName>
        <fullName evidence="2">Ubiquinol-cytochrome c chaperone domain-containing protein</fullName>
    </recommendedName>
</protein>
<dbReference type="OrthoDB" id="4007at2759"/>
<dbReference type="Proteomes" id="UP000682733">
    <property type="component" value="Unassembled WGS sequence"/>
</dbReference>
<dbReference type="PANTHER" id="PTHR12184:SF1">
    <property type="entry name" value="UBIQUINOL-CYTOCHROME-C REDUCTASE COMPLEX ASSEMBLY FACTOR 1"/>
    <property type="match status" value="1"/>
</dbReference>
<comment type="caution">
    <text evidence="4">The sequence shown here is derived from an EMBL/GenBank/DDBJ whole genome shotgun (WGS) entry which is preliminary data.</text>
</comment>
<dbReference type="AlphaFoldDB" id="A0A816AWF1"/>